<evidence type="ECO:0000313" key="9">
    <source>
        <dbReference type="EMBL" id="SDM61909.1"/>
    </source>
</evidence>
<evidence type="ECO:0000259" key="7">
    <source>
        <dbReference type="Pfam" id="PF03772"/>
    </source>
</evidence>
<evidence type="ECO:0000313" key="10">
    <source>
        <dbReference type="Proteomes" id="UP000198510"/>
    </source>
</evidence>
<keyword evidence="4 6" id="KW-1133">Transmembrane helix</keyword>
<feature type="transmembrane region" description="Helical" evidence="6">
    <location>
        <begin position="7"/>
        <end position="25"/>
    </location>
</feature>
<comment type="subcellular location">
    <subcellularLocation>
        <location evidence="1">Cell membrane</location>
        <topology evidence="1">Multi-pass membrane protein</topology>
    </subcellularLocation>
</comment>
<protein>
    <submittedName>
        <fullName evidence="9">Competence protein ComEC</fullName>
    </submittedName>
</protein>
<dbReference type="NCBIfam" id="TIGR00360">
    <property type="entry name" value="ComEC_N-term"/>
    <property type="match status" value="1"/>
</dbReference>
<dbReference type="Pfam" id="PF13567">
    <property type="entry name" value="DUF4131"/>
    <property type="match status" value="1"/>
</dbReference>
<feature type="transmembrane region" description="Helical" evidence="6">
    <location>
        <begin position="297"/>
        <end position="313"/>
    </location>
</feature>
<feature type="transmembrane region" description="Helical" evidence="6">
    <location>
        <begin position="517"/>
        <end position="534"/>
    </location>
</feature>
<dbReference type="InterPro" id="IPR004477">
    <property type="entry name" value="ComEC_N"/>
</dbReference>
<feature type="transmembrane region" description="Helical" evidence="6">
    <location>
        <begin position="349"/>
        <end position="379"/>
    </location>
</feature>
<evidence type="ECO:0000256" key="5">
    <source>
        <dbReference type="ARBA" id="ARBA00023136"/>
    </source>
</evidence>
<dbReference type="InterPro" id="IPR025405">
    <property type="entry name" value="DUF4131"/>
</dbReference>
<evidence type="ECO:0000256" key="4">
    <source>
        <dbReference type="ARBA" id="ARBA00022989"/>
    </source>
</evidence>
<feature type="transmembrane region" description="Helical" evidence="6">
    <location>
        <begin position="490"/>
        <end position="511"/>
    </location>
</feature>
<evidence type="ECO:0000256" key="1">
    <source>
        <dbReference type="ARBA" id="ARBA00004651"/>
    </source>
</evidence>
<dbReference type="PANTHER" id="PTHR30619">
    <property type="entry name" value="DNA INTERNALIZATION/COMPETENCE PROTEIN COMEC/REC2"/>
    <property type="match status" value="1"/>
</dbReference>
<feature type="domain" description="ComEC/Rec2-related protein" evidence="7">
    <location>
        <begin position="238"/>
        <end position="512"/>
    </location>
</feature>
<proteinExistence type="predicted"/>
<feature type="domain" description="DUF4131" evidence="8">
    <location>
        <begin position="28"/>
        <end position="196"/>
    </location>
</feature>
<keyword evidence="2" id="KW-1003">Cell membrane</keyword>
<dbReference type="Proteomes" id="UP000198510">
    <property type="component" value="Unassembled WGS sequence"/>
</dbReference>
<dbReference type="InterPro" id="IPR052159">
    <property type="entry name" value="Competence_DNA_uptake"/>
</dbReference>
<sequence length="702" mass="79569">MGWAPYSFVRIAIFFALGILLGMYLDAPWYVGAAVTAIALITYCALLFGLNKTQRLDYRGGLGLAGLVAVAGVGMIRLHQTTALNTPQHLFHRYAQVEAYEVVLNAPPRHFPTYTRAEVQVPRVRTEGQWQATEGKLLLYLPADSAARSLVYGDVLLVNGTPDTLRPPMNPDAFDFRAWLHQKQILLEGRARESEWLRMGYAPPHRLLAWADHARRSAAQQILRYFPHRESAIIAQALILGVRDELSSSLRARYAAAGVMHVLAVSGLHVGIIYEALLLALGLLFRPWRETKRFEKLSVAFALLLLWLYAFLTGLTPSVLRATVMFSVFGIGSLLGRKALSYNKWAFSAFLLLFFNPWWLVDVGFQLSFLAVLGILYLYDDINALVAPRFRTTQYLWKMVSVTTAAQLATFPLSLYYFHQFPPYFLLANLVVLPLVSILVVPGLLVFLFIAWVPLLAPAGGWVLSYLIVGMNHLLDWLNLLPGAVQEGIFLSPAMLVLLYALIVLLLAFIARREMRWLTSAMAMLLLLCGLWVYRAWERAHQSRVEWYSFPYHTALGVMRGQHALLIADSTLLQRPGTLHYQLDDHFYNCGIRRTDTLTWQEATDRGLLRPTEAGPLLVWQGETFLLAQNPYATLADSAAVDYLVVTRRVAWQWERFSTQLRFRHLLLSGTYTFPRQTPLYEPALQAHDLSRQGAWLHEPRE</sequence>
<feature type="transmembrane region" description="Helical" evidence="6">
    <location>
        <begin position="62"/>
        <end position="79"/>
    </location>
</feature>
<keyword evidence="3 6" id="KW-0812">Transmembrane</keyword>
<accession>A0A1G9UPQ2</accession>
<dbReference type="OrthoDB" id="9761531at2"/>
<feature type="transmembrane region" description="Helical" evidence="6">
    <location>
        <begin position="430"/>
        <end position="453"/>
    </location>
</feature>
<dbReference type="PANTHER" id="PTHR30619:SF1">
    <property type="entry name" value="RECOMBINATION PROTEIN 2"/>
    <property type="match status" value="1"/>
</dbReference>
<feature type="transmembrane region" description="Helical" evidence="6">
    <location>
        <begin position="31"/>
        <end position="50"/>
    </location>
</feature>
<feature type="transmembrane region" description="Helical" evidence="6">
    <location>
        <begin position="399"/>
        <end position="418"/>
    </location>
</feature>
<gene>
    <name evidence="9" type="ORF">SAMN05421823_11737</name>
</gene>
<dbReference type="EMBL" id="FNFO01000017">
    <property type="protein sequence ID" value="SDM61909.1"/>
    <property type="molecule type" value="Genomic_DNA"/>
</dbReference>
<evidence type="ECO:0000256" key="2">
    <source>
        <dbReference type="ARBA" id="ARBA00022475"/>
    </source>
</evidence>
<organism evidence="9 10">
    <name type="scientific">Catalinimonas alkaloidigena</name>
    <dbReference type="NCBI Taxonomy" id="1075417"/>
    <lineage>
        <taxon>Bacteria</taxon>
        <taxon>Pseudomonadati</taxon>
        <taxon>Bacteroidota</taxon>
        <taxon>Cytophagia</taxon>
        <taxon>Cytophagales</taxon>
        <taxon>Catalimonadaceae</taxon>
        <taxon>Catalinimonas</taxon>
    </lineage>
</organism>
<keyword evidence="5 6" id="KW-0472">Membrane</keyword>
<feature type="transmembrane region" description="Helical" evidence="6">
    <location>
        <begin position="259"/>
        <end position="285"/>
    </location>
</feature>
<evidence type="ECO:0000259" key="8">
    <source>
        <dbReference type="Pfam" id="PF13567"/>
    </source>
</evidence>
<evidence type="ECO:0000256" key="3">
    <source>
        <dbReference type="ARBA" id="ARBA00022692"/>
    </source>
</evidence>
<dbReference type="AlphaFoldDB" id="A0A1G9UPQ2"/>
<reference evidence="9 10" key="1">
    <citation type="submission" date="2016-10" db="EMBL/GenBank/DDBJ databases">
        <authorList>
            <person name="de Groot N.N."/>
        </authorList>
    </citation>
    <scope>NUCLEOTIDE SEQUENCE [LARGE SCALE GENOMIC DNA]</scope>
    <source>
        <strain evidence="9 10">DSM 25186</strain>
    </source>
</reference>
<keyword evidence="10" id="KW-1185">Reference proteome</keyword>
<name>A0A1G9UPQ2_9BACT</name>
<dbReference type="Pfam" id="PF03772">
    <property type="entry name" value="Competence"/>
    <property type="match status" value="1"/>
</dbReference>
<dbReference type="GO" id="GO:0005886">
    <property type="term" value="C:plasma membrane"/>
    <property type="evidence" value="ECO:0007669"/>
    <property type="project" value="UniProtKB-SubCell"/>
</dbReference>
<evidence type="ECO:0000256" key="6">
    <source>
        <dbReference type="SAM" id="Phobius"/>
    </source>
</evidence>
<dbReference type="STRING" id="1075417.SAMN05421823_11737"/>
<dbReference type="RefSeq" id="WP_089688395.1">
    <property type="nucleotide sequence ID" value="NZ_FNFO01000017.1"/>
</dbReference>